<evidence type="ECO:0000313" key="12">
    <source>
        <dbReference type="Proteomes" id="UP000190625"/>
    </source>
</evidence>
<dbReference type="InterPro" id="IPR000432">
    <property type="entry name" value="DNA_mismatch_repair_MutS_C"/>
</dbReference>
<dbReference type="GO" id="GO:0030983">
    <property type="term" value="F:mismatched DNA binding"/>
    <property type="evidence" value="ECO:0007669"/>
    <property type="project" value="InterPro"/>
</dbReference>
<keyword evidence="9" id="KW-0175">Coiled coil</keyword>
<keyword evidence="2 8" id="KW-0699">rRNA-binding</keyword>
<name>A0A1T4QN99_9FIRM</name>
<dbReference type="InterPro" id="IPR005747">
    <property type="entry name" value="MutS2"/>
</dbReference>
<evidence type="ECO:0000256" key="9">
    <source>
        <dbReference type="SAM" id="Coils"/>
    </source>
</evidence>
<dbReference type="PROSITE" id="PS00486">
    <property type="entry name" value="DNA_MISMATCH_REPAIR_2"/>
    <property type="match status" value="1"/>
</dbReference>
<keyword evidence="12" id="KW-1185">Reference proteome</keyword>
<dbReference type="InterPro" id="IPR002625">
    <property type="entry name" value="Smr_dom"/>
</dbReference>
<dbReference type="Gene3D" id="3.40.50.300">
    <property type="entry name" value="P-loop containing nucleotide triphosphate hydrolases"/>
    <property type="match status" value="1"/>
</dbReference>
<evidence type="ECO:0000256" key="2">
    <source>
        <dbReference type="ARBA" id="ARBA00022730"/>
    </source>
</evidence>
<dbReference type="InterPro" id="IPR036063">
    <property type="entry name" value="Smr_dom_sf"/>
</dbReference>
<dbReference type="GO" id="GO:0045910">
    <property type="term" value="P:negative regulation of DNA recombination"/>
    <property type="evidence" value="ECO:0007669"/>
    <property type="project" value="InterPro"/>
</dbReference>
<dbReference type="InterPro" id="IPR036187">
    <property type="entry name" value="DNA_mismatch_repair_MutS_sf"/>
</dbReference>
<dbReference type="EC" id="3.1.-.-" evidence="8"/>
<dbReference type="PROSITE" id="PS50828">
    <property type="entry name" value="SMR"/>
    <property type="match status" value="1"/>
</dbReference>
<keyword evidence="1 8" id="KW-0540">Nuclease</keyword>
<evidence type="ECO:0000256" key="1">
    <source>
        <dbReference type="ARBA" id="ARBA00022722"/>
    </source>
</evidence>
<protein>
    <recommendedName>
        <fullName evidence="8">Endonuclease MutS2</fullName>
        <ecNumber evidence="8">3.1.-.-</ecNumber>
    </recommendedName>
    <alternativeName>
        <fullName evidence="8">Ribosome-associated protein quality control-upstream factor</fullName>
        <shortName evidence="8">RQC-upstream factor</shortName>
        <shortName evidence="8">RqcU</shortName>
        <ecNumber evidence="8">3.6.4.-</ecNumber>
    </alternativeName>
</protein>
<dbReference type="PIRSF" id="PIRSF005814">
    <property type="entry name" value="MutS_YshD"/>
    <property type="match status" value="1"/>
</dbReference>
<dbReference type="SMART" id="SM00463">
    <property type="entry name" value="SMR"/>
    <property type="match status" value="1"/>
</dbReference>
<feature type="binding site" evidence="8">
    <location>
        <begin position="335"/>
        <end position="342"/>
    </location>
    <ligand>
        <name>ATP</name>
        <dbReference type="ChEBI" id="CHEBI:30616"/>
    </ligand>
</feature>
<keyword evidence="4 8" id="KW-0378">Hydrolase</keyword>
<dbReference type="FunFam" id="3.40.50.300:FF:000830">
    <property type="entry name" value="Endonuclease MutS2"/>
    <property type="match status" value="1"/>
</dbReference>
<dbReference type="CDD" id="cd03280">
    <property type="entry name" value="ABC_MutS2"/>
    <property type="match status" value="1"/>
</dbReference>
<keyword evidence="8" id="KW-0255">Endonuclease</keyword>
<dbReference type="Pfam" id="PF01713">
    <property type="entry name" value="Smr"/>
    <property type="match status" value="1"/>
</dbReference>
<dbReference type="GO" id="GO:0140664">
    <property type="term" value="F:ATP-dependent DNA damage sensor activity"/>
    <property type="evidence" value="ECO:0007669"/>
    <property type="project" value="InterPro"/>
</dbReference>
<comment type="subunit">
    <text evidence="8">Homodimer. Binds to stalled ribosomes, contacting rRNA.</text>
</comment>
<dbReference type="SMART" id="SM00534">
    <property type="entry name" value="MUTSac"/>
    <property type="match status" value="1"/>
</dbReference>
<evidence type="ECO:0000256" key="8">
    <source>
        <dbReference type="HAMAP-Rule" id="MF_00092"/>
    </source>
</evidence>
<dbReference type="STRING" id="142842.SAMN02745118_02613"/>
<dbReference type="GO" id="GO:0004519">
    <property type="term" value="F:endonuclease activity"/>
    <property type="evidence" value="ECO:0007669"/>
    <property type="project" value="UniProtKB-UniRule"/>
</dbReference>
<dbReference type="OrthoDB" id="9808166at2"/>
<evidence type="ECO:0000313" key="11">
    <source>
        <dbReference type="EMBL" id="SKA04728.1"/>
    </source>
</evidence>
<keyword evidence="5 8" id="KW-0067">ATP-binding</keyword>
<evidence type="ECO:0000256" key="7">
    <source>
        <dbReference type="ARBA" id="ARBA00023125"/>
    </source>
</evidence>
<dbReference type="GO" id="GO:0043023">
    <property type="term" value="F:ribosomal large subunit binding"/>
    <property type="evidence" value="ECO:0007669"/>
    <property type="project" value="UniProtKB-UniRule"/>
</dbReference>
<keyword evidence="7 8" id="KW-0238">DNA-binding</keyword>
<evidence type="ECO:0000256" key="6">
    <source>
        <dbReference type="ARBA" id="ARBA00022884"/>
    </source>
</evidence>
<comment type="function">
    <text evidence="8">Endonuclease that is involved in the suppression of homologous recombination and thus may have a key role in the control of bacterial genetic diversity.</text>
</comment>
<dbReference type="PANTHER" id="PTHR48466:SF2">
    <property type="entry name" value="OS10G0509000 PROTEIN"/>
    <property type="match status" value="1"/>
</dbReference>
<comment type="function">
    <text evidence="8">Acts as a ribosome collision sensor, splitting the ribosome into its 2 subunits. Detects stalled/collided 70S ribosomes which it binds and splits by an ATP-hydrolysis driven conformational change. Acts upstream of the ribosome quality control system (RQC), a ribosome-associated complex that mediates the extraction of incompletely synthesized nascent chains from stalled ribosomes and their subsequent degradation. Probably generates substrates for RQC.</text>
</comment>
<dbReference type="GO" id="GO:0072344">
    <property type="term" value="P:rescue of stalled ribosome"/>
    <property type="evidence" value="ECO:0007669"/>
    <property type="project" value="UniProtKB-UniRule"/>
</dbReference>
<dbReference type="GO" id="GO:0005524">
    <property type="term" value="F:ATP binding"/>
    <property type="evidence" value="ECO:0007669"/>
    <property type="project" value="UniProtKB-UniRule"/>
</dbReference>
<accession>A0A1T4QN99</accession>
<dbReference type="GO" id="GO:0019843">
    <property type="term" value="F:rRNA binding"/>
    <property type="evidence" value="ECO:0007669"/>
    <property type="project" value="UniProtKB-UniRule"/>
</dbReference>
<evidence type="ECO:0000256" key="5">
    <source>
        <dbReference type="ARBA" id="ARBA00022840"/>
    </source>
</evidence>
<gene>
    <name evidence="8" type="primary">mutS2</name>
    <name evidence="8" type="synonym">rqcU</name>
    <name evidence="11" type="ORF">SAMN02745118_02613</name>
</gene>
<dbReference type="SUPFAM" id="SSF160443">
    <property type="entry name" value="SMR domain-like"/>
    <property type="match status" value="1"/>
</dbReference>
<feature type="coiled-coil region" evidence="9">
    <location>
        <begin position="506"/>
        <end position="633"/>
    </location>
</feature>
<dbReference type="HAMAP" id="MF_00092">
    <property type="entry name" value="MutS2"/>
    <property type="match status" value="1"/>
</dbReference>
<dbReference type="InterPro" id="IPR007696">
    <property type="entry name" value="DNA_mismatch_repair_MutS_core"/>
</dbReference>
<dbReference type="Pfam" id="PF20297">
    <property type="entry name" value="MSSS"/>
    <property type="match status" value="1"/>
</dbReference>
<dbReference type="Gene3D" id="3.30.1370.110">
    <property type="match status" value="1"/>
</dbReference>
<keyword evidence="6 8" id="KW-0694">RNA-binding</keyword>
<dbReference type="InterPro" id="IPR027417">
    <property type="entry name" value="P-loop_NTPase"/>
</dbReference>
<evidence type="ECO:0000259" key="10">
    <source>
        <dbReference type="PROSITE" id="PS50828"/>
    </source>
</evidence>
<dbReference type="AlphaFoldDB" id="A0A1T4QN99"/>
<dbReference type="GO" id="GO:0016887">
    <property type="term" value="F:ATP hydrolysis activity"/>
    <property type="evidence" value="ECO:0007669"/>
    <property type="project" value="InterPro"/>
</dbReference>
<comment type="similarity">
    <text evidence="8">Belongs to the DNA mismatch repair MutS family. MutS2 subfamily.</text>
</comment>
<keyword evidence="3 8" id="KW-0547">Nucleotide-binding</keyword>
<dbReference type="EC" id="3.6.4.-" evidence="8"/>
<proteinExistence type="inferred from homology"/>
<dbReference type="InterPro" id="IPR046893">
    <property type="entry name" value="MSSS"/>
</dbReference>
<dbReference type="RefSeq" id="WP_078811020.1">
    <property type="nucleotide sequence ID" value="NZ_FUWM01000029.1"/>
</dbReference>
<organism evidence="11 12">
    <name type="scientific">Selenihalanaerobacter shriftii</name>
    <dbReference type="NCBI Taxonomy" id="142842"/>
    <lineage>
        <taxon>Bacteria</taxon>
        <taxon>Bacillati</taxon>
        <taxon>Bacillota</taxon>
        <taxon>Clostridia</taxon>
        <taxon>Halanaerobiales</taxon>
        <taxon>Halobacteroidaceae</taxon>
        <taxon>Selenihalanaerobacter</taxon>
    </lineage>
</organism>
<feature type="domain" description="Smr" evidence="10">
    <location>
        <begin position="720"/>
        <end position="794"/>
    </location>
</feature>
<dbReference type="GO" id="GO:0006298">
    <property type="term" value="P:mismatch repair"/>
    <property type="evidence" value="ECO:0007669"/>
    <property type="project" value="InterPro"/>
</dbReference>
<reference evidence="12" key="1">
    <citation type="submission" date="2017-02" db="EMBL/GenBank/DDBJ databases">
        <authorList>
            <person name="Varghese N."/>
            <person name="Submissions S."/>
        </authorList>
    </citation>
    <scope>NUCLEOTIDE SEQUENCE [LARGE SCALE GENOMIC DNA]</scope>
    <source>
        <strain evidence="12">ATCC BAA-73</strain>
    </source>
</reference>
<dbReference type="SUPFAM" id="SSF48334">
    <property type="entry name" value="DNA repair protein MutS, domain III"/>
    <property type="match status" value="1"/>
</dbReference>
<feature type="coiled-coil region" evidence="9">
    <location>
        <begin position="147"/>
        <end position="174"/>
    </location>
</feature>
<sequence length="794" mass="90184">MREHVLDILEFDKIKARLIKHSASKLGKKLIEQLKPVRNLEYIQERQAEVTAAKKILNRESGVPLGGIQDVRESLKKVSKEIVLDGKSLFNIAITLESSRKLKKYLLTLEDEENEYEDVVKYGVQIENFKPLERDIKKSFDNQGNVLDSASNKLKNIRRQITNHSQKIKDKLNSILSSRKYEKFIQDSLITIRDKRYVIPIKSQFQNKVSGIVHDQSASRQTVFIEPMAVVKLNNKLRSLMSAEEEEVYRILKEMTLKVKDELERIKETLKRVAFIDFIFTKAKYSQQIDGSEPLLNQDQFINLQKARHPLIEPEEVVPIDIQLGEEASTLVITGPNTGGKTVTLKTVGLLTLMAQSGLHIPALSGSKLAIFNQIYGDIGDEQSIEQNLSTFSSHMTRIIEILEYAKENTLVLMDEIGAGTDPTEGAALGKAILEELHERAGVDTIATTHYSQLKTFAYQKDGVENASVEFDIETLQPTYKLQMGLPGRSNAFEIANRLGLNDEIIDSARNMLSKEKVEVDEIIQNIEESKKNIVENEEVIEKKEREVDDLKAEYNRKLKKLKKLEKEIKSEAYSEAEEIITEAKEDANKVIDDFKQKVEVDHKDVDRTKSKLDRYRHQLSNKRKEMEEGLEEEELGLAPKDLQVGDKVRIKNLNKEGEVIEILPNKNEALVQSGPIKVNIKVSRLEKIKEGAKKDKFVNRNNSVNKIRGKKSRQISPKLDLRGLRAVEAKGKLDKYLDDAYLAGVSEAEIIHGKGTGVLREVVHDLLEEHPQIEDYRIGNENEGGLGVTIVKL</sequence>
<dbReference type="PANTHER" id="PTHR48466">
    <property type="entry name" value="OS10G0509000 PROTEIN-RELATED"/>
    <property type="match status" value="1"/>
</dbReference>
<dbReference type="SUPFAM" id="SSF52540">
    <property type="entry name" value="P-loop containing nucleoside triphosphate hydrolases"/>
    <property type="match status" value="1"/>
</dbReference>
<evidence type="ECO:0000256" key="4">
    <source>
        <dbReference type="ARBA" id="ARBA00022801"/>
    </source>
</evidence>
<dbReference type="Proteomes" id="UP000190625">
    <property type="component" value="Unassembled WGS sequence"/>
</dbReference>
<evidence type="ECO:0000256" key="3">
    <source>
        <dbReference type="ARBA" id="ARBA00022741"/>
    </source>
</evidence>
<dbReference type="Pfam" id="PF00488">
    <property type="entry name" value="MutS_V"/>
    <property type="match status" value="1"/>
</dbReference>
<dbReference type="SMART" id="SM00533">
    <property type="entry name" value="MUTSd"/>
    <property type="match status" value="1"/>
</dbReference>
<dbReference type="EMBL" id="FUWM01000029">
    <property type="protein sequence ID" value="SKA04728.1"/>
    <property type="molecule type" value="Genomic_DNA"/>
</dbReference>
<dbReference type="NCBIfam" id="TIGR01069">
    <property type="entry name" value="mutS2"/>
    <property type="match status" value="1"/>
</dbReference>
<dbReference type="InterPro" id="IPR045076">
    <property type="entry name" value="MutS"/>
</dbReference>